<reference evidence="2" key="1">
    <citation type="submission" date="2013-07" db="EMBL/GenBank/DDBJ databases">
        <title>Midgut Transcriptome Profiling of Anoplphora glabripennis, a Lignocellulose Degrading, Wood-Boring Cerambycid.</title>
        <authorList>
            <person name="Scully E.D."/>
            <person name="Hoover K."/>
            <person name="Carlson J.E."/>
            <person name="Tien M."/>
            <person name="Geib S.M."/>
        </authorList>
    </citation>
    <scope>NUCLEOTIDE SEQUENCE</scope>
</reference>
<evidence type="ECO:0000313" key="2">
    <source>
        <dbReference type="EMBL" id="JAB63291.1"/>
    </source>
</evidence>
<dbReference type="GeneID" id="108914938"/>
<protein>
    <recommendedName>
        <fullName evidence="1">DUF4817 domain-containing protein</fullName>
    </recommendedName>
</protein>
<dbReference type="PANTHER" id="PTHR47326">
    <property type="entry name" value="TRANSPOSABLE ELEMENT TC3 TRANSPOSASE-LIKE PROTEIN"/>
    <property type="match status" value="1"/>
</dbReference>
<dbReference type="EMBL" id="GALX01005175">
    <property type="protein sequence ID" value="JAB63291.1"/>
    <property type="molecule type" value="Transcribed_RNA"/>
</dbReference>
<proteinExistence type="predicted"/>
<dbReference type="OrthoDB" id="6761114at2759"/>
<name>V5I875_ANOGL</name>
<accession>V5I875</accession>
<dbReference type="GO" id="GO:0003676">
    <property type="term" value="F:nucleic acid binding"/>
    <property type="evidence" value="ECO:0007669"/>
    <property type="project" value="InterPro"/>
</dbReference>
<dbReference type="Pfam" id="PF16087">
    <property type="entry name" value="DUF4817"/>
    <property type="match status" value="1"/>
</dbReference>
<evidence type="ECO:0000259" key="1">
    <source>
        <dbReference type="Pfam" id="PF16087"/>
    </source>
</evidence>
<dbReference type="InterPro" id="IPR032135">
    <property type="entry name" value="DUF4817"/>
</dbReference>
<feature type="domain" description="DUF4817" evidence="1">
    <location>
        <begin position="15"/>
        <end position="57"/>
    </location>
</feature>
<dbReference type="RefSeq" id="XP_023310754.1">
    <property type="nucleotide sequence ID" value="XM_023454986.1"/>
</dbReference>
<dbReference type="AlphaFoldDB" id="V5I875"/>
<dbReference type="InterPro" id="IPR036397">
    <property type="entry name" value="RNaseH_sf"/>
</dbReference>
<organism evidence="2">
    <name type="scientific">Anoplophora glabripennis</name>
    <name type="common">Asian longhorn beetle</name>
    <name type="synonym">Anoplophora nobilis</name>
    <dbReference type="NCBI Taxonomy" id="217634"/>
    <lineage>
        <taxon>Eukaryota</taxon>
        <taxon>Metazoa</taxon>
        <taxon>Ecdysozoa</taxon>
        <taxon>Arthropoda</taxon>
        <taxon>Hexapoda</taxon>
        <taxon>Insecta</taxon>
        <taxon>Pterygota</taxon>
        <taxon>Neoptera</taxon>
        <taxon>Endopterygota</taxon>
        <taxon>Coleoptera</taxon>
        <taxon>Polyphaga</taxon>
        <taxon>Cucujiformia</taxon>
        <taxon>Chrysomeloidea</taxon>
        <taxon>Cerambycidae</taxon>
        <taxon>Lamiinae</taxon>
        <taxon>Lamiini</taxon>
        <taxon>Anoplophora</taxon>
    </lineage>
</organism>
<dbReference type="Gene3D" id="3.30.420.10">
    <property type="entry name" value="Ribonuclease H-like superfamily/Ribonuclease H"/>
    <property type="match status" value="1"/>
</dbReference>
<sequence>MVEFTNQELADIHYMYGLADGRAPEAKRLYQERFPNRVTPDRRTFSNIHRTLAETGTFKPNNQLKGAHRTTRTPEVEEAVLNSIDENPNISTRQIGNNLNISHILVWRILHDFLLYPYHIQRVQALLPRDFPLRINFCQWFLEKIAQNPLFDCEIMFTDEANFSRNAIRNFHNNHVWAEENPHAIVNFNNQEQFSVNVWAGIVGDHLIGPHFLPNRLNGADYRQFLEEVLPELLEDVPLQVRQNMYFMHDGAPAHFSLVARQYLDDEYQDRWIGRGGPHPWPPRSPELNCLDFFFWAISKP</sequence>
<dbReference type="PANTHER" id="PTHR47326:SF1">
    <property type="entry name" value="HTH PSQ-TYPE DOMAIN-CONTAINING PROTEIN"/>
    <property type="match status" value="1"/>
</dbReference>
<dbReference type="KEGG" id="agb:108914938"/>